<reference evidence="4" key="1">
    <citation type="submission" date="2020-01" db="EMBL/GenBank/DDBJ databases">
        <title>'Steroidobacter agaridevorans' sp. nov., agar-degrading bacteria isolated from rhizosphere soils.</title>
        <authorList>
            <person name="Ikenaga M."/>
            <person name="Kataoka M."/>
            <person name="Murouchi A."/>
            <person name="Katsuragi S."/>
            <person name="Sakai M."/>
        </authorList>
    </citation>
    <scope>NUCLEOTIDE SEQUENCE [LARGE SCALE GENOMIC DNA]</scope>
    <source>
        <strain evidence="4">YU21-B</strain>
    </source>
</reference>
<dbReference type="InterPro" id="IPR018247">
    <property type="entry name" value="EF_Hand_1_Ca_BS"/>
</dbReference>
<dbReference type="PROSITE" id="PS00018">
    <property type="entry name" value="EF_HAND_1"/>
    <property type="match status" value="1"/>
</dbReference>
<evidence type="ECO:0000313" key="4">
    <source>
        <dbReference type="Proteomes" id="UP000445000"/>
    </source>
</evidence>
<dbReference type="EMBL" id="BLJN01000002">
    <property type="protein sequence ID" value="GFE79982.1"/>
    <property type="molecule type" value="Genomic_DNA"/>
</dbReference>
<dbReference type="RefSeq" id="WP_161811730.1">
    <property type="nucleotide sequence ID" value="NZ_BLJN01000002.1"/>
</dbReference>
<comment type="caution">
    <text evidence="3">The sequence shown here is derived from an EMBL/GenBank/DDBJ whole genome shotgun (WGS) entry which is preliminary data.</text>
</comment>
<dbReference type="SUPFAM" id="SSF47473">
    <property type="entry name" value="EF-hand"/>
    <property type="match status" value="1"/>
</dbReference>
<name>A0A829YBI5_9GAMM</name>
<protein>
    <recommendedName>
        <fullName evidence="2">EF-hand domain-containing protein</fullName>
    </recommendedName>
</protein>
<dbReference type="InterPro" id="IPR002048">
    <property type="entry name" value="EF_hand_dom"/>
</dbReference>
<accession>A0A829YBI5</accession>
<dbReference type="Pfam" id="PF13202">
    <property type="entry name" value="EF-hand_5"/>
    <property type="match status" value="1"/>
</dbReference>
<dbReference type="PROSITE" id="PS50222">
    <property type="entry name" value="EF_HAND_2"/>
    <property type="match status" value="1"/>
</dbReference>
<evidence type="ECO:0000259" key="2">
    <source>
        <dbReference type="PROSITE" id="PS50222"/>
    </source>
</evidence>
<dbReference type="Gene3D" id="1.10.238.10">
    <property type="entry name" value="EF-hand"/>
    <property type="match status" value="1"/>
</dbReference>
<feature type="chain" id="PRO_5032697939" description="EF-hand domain-containing protein" evidence="1">
    <location>
        <begin position="22"/>
        <end position="96"/>
    </location>
</feature>
<evidence type="ECO:0000256" key="1">
    <source>
        <dbReference type="SAM" id="SignalP"/>
    </source>
</evidence>
<organism evidence="3 4">
    <name type="scientific">Steroidobacter agaridevorans</name>
    <dbReference type="NCBI Taxonomy" id="2695856"/>
    <lineage>
        <taxon>Bacteria</taxon>
        <taxon>Pseudomonadati</taxon>
        <taxon>Pseudomonadota</taxon>
        <taxon>Gammaproteobacteria</taxon>
        <taxon>Steroidobacterales</taxon>
        <taxon>Steroidobacteraceae</taxon>
        <taxon>Steroidobacter</taxon>
    </lineage>
</organism>
<keyword evidence="4" id="KW-1185">Reference proteome</keyword>
<sequence length="96" mass="10600">MMSKILIVSATALLTLTTAYANDDDKHTDKQASATFKAMDANRDDRLTQNEVAGDPTLAQNFTALDRDADGYLSKKEYSAAAGKDHMKDEKEPRPY</sequence>
<dbReference type="AlphaFoldDB" id="A0A829YBI5"/>
<proteinExistence type="predicted"/>
<gene>
    <name evidence="3" type="ORF">GCM10011487_19820</name>
</gene>
<dbReference type="Proteomes" id="UP000445000">
    <property type="component" value="Unassembled WGS sequence"/>
</dbReference>
<dbReference type="GO" id="GO:0005509">
    <property type="term" value="F:calcium ion binding"/>
    <property type="evidence" value="ECO:0007669"/>
    <property type="project" value="InterPro"/>
</dbReference>
<feature type="signal peptide" evidence="1">
    <location>
        <begin position="1"/>
        <end position="21"/>
    </location>
</feature>
<dbReference type="InterPro" id="IPR011992">
    <property type="entry name" value="EF-hand-dom_pair"/>
</dbReference>
<feature type="domain" description="EF-hand" evidence="2">
    <location>
        <begin position="53"/>
        <end position="88"/>
    </location>
</feature>
<evidence type="ECO:0000313" key="3">
    <source>
        <dbReference type="EMBL" id="GFE79982.1"/>
    </source>
</evidence>
<keyword evidence="1" id="KW-0732">Signal</keyword>